<dbReference type="PANTHER" id="PTHR43081:SF17">
    <property type="entry name" value="BLL5647 PROTEIN"/>
    <property type="match status" value="1"/>
</dbReference>
<organism evidence="6 7">
    <name type="scientific">Spirosoma endophyticum</name>
    <dbReference type="NCBI Taxonomy" id="662367"/>
    <lineage>
        <taxon>Bacteria</taxon>
        <taxon>Pseudomonadati</taxon>
        <taxon>Bacteroidota</taxon>
        <taxon>Cytophagia</taxon>
        <taxon>Cytophagales</taxon>
        <taxon>Cytophagaceae</taxon>
        <taxon>Spirosoma</taxon>
    </lineage>
</organism>
<feature type="domain" description="Guanylate cyclase" evidence="5">
    <location>
        <begin position="266"/>
        <end position="395"/>
    </location>
</feature>
<dbReference type="GO" id="GO:0006171">
    <property type="term" value="P:cAMP biosynthetic process"/>
    <property type="evidence" value="ECO:0007669"/>
    <property type="project" value="TreeGrafter"/>
</dbReference>
<evidence type="ECO:0000256" key="4">
    <source>
        <dbReference type="SAM" id="Phobius"/>
    </source>
</evidence>
<evidence type="ECO:0000256" key="2">
    <source>
        <dbReference type="ARBA" id="ARBA00022475"/>
    </source>
</evidence>
<dbReference type="InterPro" id="IPR050697">
    <property type="entry name" value="Adenylyl/Guanylyl_Cyclase_3/4"/>
</dbReference>
<dbReference type="OrthoDB" id="341967at2"/>
<evidence type="ECO:0000313" key="7">
    <source>
        <dbReference type="Proteomes" id="UP000198598"/>
    </source>
</evidence>
<dbReference type="GO" id="GO:0005886">
    <property type="term" value="C:plasma membrane"/>
    <property type="evidence" value="ECO:0007669"/>
    <property type="project" value="UniProtKB-SubCell"/>
</dbReference>
<evidence type="ECO:0000259" key="5">
    <source>
        <dbReference type="PROSITE" id="PS50125"/>
    </source>
</evidence>
<keyword evidence="2" id="KW-1003">Cell membrane</keyword>
<name>A0A1I2CGZ9_9BACT</name>
<dbReference type="InterPro" id="IPR001054">
    <property type="entry name" value="A/G_cyclase"/>
</dbReference>
<dbReference type="GO" id="GO:0004016">
    <property type="term" value="F:adenylate cyclase activity"/>
    <property type="evidence" value="ECO:0007669"/>
    <property type="project" value="UniProtKB-ARBA"/>
</dbReference>
<sequence length="443" mass="49192">MNWLPNRQKEAITSFQYEFEQEDFRRERQRAGVLVVLFSLGFVLYGVLIHFFSRSIDDLPGHETTTRSIAIYMGGMLLYEFGIWRMLGTISRYVRGLPYMAKFGNATVEITALTVVLYISSQSFGQPILMLLSPITYLYFVFIVLSTLRLSIAVSLWTGGLAGLEYYLLSRYLLTKSPVGAVHFTEVTFFLSSAFPYVVKSIIMLITGALAAYVARQISLSVQLSIQRMEANEQIRTLFGQQVSPEVVQAILDQNGVLAPRHSKVSIMFLDIRNFTIYADTHSPEDVIAYQSAFFSLVAKIVQEYGGIVNQFLGDGCMITFGAPLALDNPAEQAVKAGLVILQAVEDASRTQLIPPTSIGIGIQSGDAVVGNIGTENRQQYNITGKVVIQAARIEQLNKEYGSQMLISQDVVNDLPNMPNGTKQLGIVHLKGIAEDIRLWQLA</sequence>
<feature type="transmembrane region" description="Helical" evidence="4">
    <location>
        <begin position="152"/>
        <end position="174"/>
    </location>
</feature>
<gene>
    <name evidence="6" type="ORF">SAMN05216167_11784</name>
</gene>
<keyword evidence="7" id="KW-1185">Reference proteome</keyword>
<evidence type="ECO:0000313" key="6">
    <source>
        <dbReference type="EMBL" id="SFE67518.1"/>
    </source>
</evidence>
<proteinExistence type="predicted"/>
<dbReference type="GO" id="GO:0035556">
    <property type="term" value="P:intracellular signal transduction"/>
    <property type="evidence" value="ECO:0007669"/>
    <property type="project" value="InterPro"/>
</dbReference>
<keyword evidence="3 4" id="KW-0472">Membrane</keyword>
<reference evidence="6 7" key="1">
    <citation type="submission" date="2016-10" db="EMBL/GenBank/DDBJ databases">
        <authorList>
            <person name="de Groot N.N."/>
        </authorList>
    </citation>
    <scope>NUCLEOTIDE SEQUENCE [LARGE SCALE GENOMIC DNA]</scope>
    <source>
        <strain evidence="6 7">DSM 26130</strain>
    </source>
</reference>
<feature type="transmembrane region" description="Helical" evidence="4">
    <location>
        <begin position="69"/>
        <end position="87"/>
    </location>
</feature>
<dbReference type="CDD" id="cd07302">
    <property type="entry name" value="CHD"/>
    <property type="match status" value="1"/>
</dbReference>
<dbReference type="SUPFAM" id="SSF55073">
    <property type="entry name" value="Nucleotide cyclase"/>
    <property type="match status" value="1"/>
</dbReference>
<dbReference type="AlphaFoldDB" id="A0A1I2CGZ9"/>
<dbReference type="PROSITE" id="PS50125">
    <property type="entry name" value="GUANYLATE_CYCLASE_2"/>
    <property type="match status" value="1"/>
</dbReference>
<feature type="transmembrane region" description="Helical" evidence="4">
    <location>
        <begin position="194"/>
        <end position="215"/>
    </location>
</feature>
<dbReference type="PANTHER" id="PTHR43081">
    <property type="entry name" value="ADENYLATE CYCLASE, TERMINAL-DIFFERENTIATION SPECIFIC-RELATED"/>
    <property type="match status" value="1"/>
</dbReference>
<feature type="transmembrane region" description="Helical" evidence="4">
    <location>
        <begin position="31"/>
        <end position="49"/>
    </location>
</feature>
<dbReference type="Pfam" id="PF00211">
    <property type="entry name" value="Guanylate_cyc"/>
    <property type="match status" value="1"/>
</dbReference>
<dbReference type="RefSeq" id="WP_093832409.1">
    <property type="nucleotide sequence ID" value="NZ_FOLQ01000017.1"/>
</dbReference>
<evidence type="ECO:0000256" key="1">
    <source>
        <dbReference type="ARBA" id="ARBA00004651"/>
    </source>
</evidence>
<dbReference type="EMBL" id="FOLQ01000017">
    <property type="protein sequence ID" value="SFE67518.1"/>
    <property type="molecule type" value="Genomic_DNA"/>
</dbReference>
<dbReference type="SMART" id="SM00044">
    <property type="entry name" value="CYCc"/>
    <property type="match status" value="1"/>
</dbReference>
<keyword evidence="4" id="KW-0812">Transmembrane</keyword>
<dbReference type="Gene3D" id="3.30.70.1230">
    <property type="entry name" value="Nucleotide cyclase"/>
    <property type="match status" value="1"/>
</dbReference>
<dbReference type="InterPro" id="IPR029787">
    <property type="entry name" value="Nucleotide_cyclase"/>
</dbReference>
<protein>
    <submittedName>
        <fullName evidence="6">Adenylate cyclase</fullName>
    </submittedName>
</protein>
<feature type="transmembrane region" description="Helical" evidence="4">
    <location>
        <begin position="99"/>
        <end position="119"/>
    </location>
</feature>
<keyword evidence="4" id="KW-1133">Transmembrane helix</keyword>
<accession>A0A1I2CGZ9</accession>
<dbReference type="Proteomes" id="UP000198598">
    <property type="component" value="Unassembled WGS sequence"/>
</dbReference>
<dbReference type="STRING" id="662367.SAMN05216167_11784"/>
<feature type="transmembrane region" description="Helical" evidence="4">
    <location>
        <begin position="125"/>
        <end position="145"/>
    </location>
</feature>
<evidence type="ECO:0000256" key="3">
    <source>
        <dbReference type="ARBA" id="ARBA00023136"/>
    </source>
</evidence>
<comment type="subcellular location">
    <subcellularLocation>
        <location evidence="1">Cell membrane</location>
        <topology evidence="1">Multi-pass membrane protein</topology>
    </subcellularLocation>
</comment>